<gene>
    <name evidence="1" type="ORF">ABT39_MTgene5462</name>
</gene>
<name>A0A101LXQ3_PICGL</name>
<accession>A0A101LXQ3</accession>
<sequence length="50" mass="5658">MRSVCPAQGTKSALNLVLQSVHVVKFVEDSVPRFFSRKHSVAFLTSFYNK</sequence>
<comment type="caution">
    <text evidence="1">The sequence shown here is derived from an EMBL/GenBank/DDBJ whole genome shotgun (WGS) entry which is preliminary data.</text>
</comment>
<geneLocation type="mitochondrion" evidence="1"/>
<proteinExistence type="predicted"/>
<dbReference type="AlphaFoldDB" id="A0A101LXQ3"/>
<organism evidence="1">
    <name type="scientific">Picea glauca</name>
    <name type="common">White spruce</name>
    <name type="synonym">Pinus glauca</name>
    <dbReference type="NCBI Taxonomy" id="3330"/>
    <lineage>
        <taxon>Eukaryota</taxon>
        <taxon>Viridiplantae</taxon>
        <taxon>Streptophyta</taxon>
        <taxon>Embryophyta</taxon>
        <taxon>Tracheophyta</taxon>
        <taxon>Spermatophyta</taxon>
        <taxon>Pinopsida</taxon>
        <taxon>Pinidae</taxon>
        <taxon>Conifers I</taxon>
        <taxon>Pinales</taxon>
        <taxon>Pinaceae</taxon>
        <taxon>Picea</taxon>
    </lineage>
</organism>
<dbReference type="EMBL" id="LKAM01000007">
    <property type="protein sequence ID" value="KUM47277.1"/>
    <property type="molecule type" value="Genomic_DNA"/>
</dbReference>
<keyword evidence="1" id="KW-0496">Mitochondrion</keyword>
<protein>
    <submittedName>
        <fullName evidence="1">Uncharacterized protein</fullName>
    </submittedName>
</protein>
<evidence type="ECO:0000313" key="1">
    <source>
        <dbReference type="EMBL" id="KUM47277.1"/>
    </source>
</evidence>
<reference evidence="1" key="1">
    <citation type="journal article" date="2015" name="Genome Biol. Evol.">
        <title>Organellar Genomes of White Spruce (Picea glauca): Assembly and Annotation.</title>
        <authorList>
            <person name="Jackman S.D."/>
            <person name="Warren R.L."/>
            <person name="Gibb E.A."/>
            <person name="Vandervalk B.P."/>
            <person name="Mohamadi H."/>
            <person name="Chu J."/>
            <person name="Raymond A."/>
            <person name="Pleasance S."/>
            <person name="Coope R."/>
            <person name="Wildung M.R."/>
            <person name="Ritland C.E."/>
            <person name="Bousquet J."/>
            <person name="Jones S.J."/>
            <person name="Bohlmann J."/>
            <person name="Birol I."/>
        </authorList>
    </citation>
    <scope>NUCLEOTIDE SEQUENCE [LARGE SCALE GENOMIC DNA]</scope>
    <source>
        <tissue evidence="1">Flushing bud</tissue>
    </source>
</reference>